<comment type="similarity">
    <text evidence="2">Belongs to the cysteine synthase/cystathionine beta-synthase family.</text>
</comment>
<evidence type="ECO:0000313" key="10">
    <source>
        <dbReference type="EMBL" id="QMS84387.1"/>
    </source>
</evidence>
<dbReference type="InterPro" id="IPR050214">
    <property type="entry name" value="Cys_Synth/Cystath_Beta-Synth"/>
</dbReference>
<dbReference type="EMBL" id="CP048914">
    <property type="protein sequence ID" value="QMS84387.1"/>
    <property type="molecule type" value="Genomic_DNA"/>
</dbReference>
<sequence length="346" mass="38367">MNNMIGNTPLLSITYRYKGEERIIYAKAEFYNLTGSIKDRMAQHIIMESYKDGTLQRGMPIIEATSGNTGIAFSALGAMYEHPVHIFMPEWMTTERKQMIRKYGATLHEVTKEQGGFEGCVLLANQLAESINGFRPQQFYNPYNMDAHFKTTGLEICTQLDKLGVIPDAFVAGVGTGGTIMGVGKRLHVRYPHVKLFPVEPAQSPVMSTGNKGLDHRIQGIGDGFIPELIDMRKLDEVIVISDGDAIIMAQLLAKKLGLGVGISSGANFLAAVSVQNKYGKDFNVITVFSDDSKKYLSSDLTKIEPIQEGYYSPHIELIEMDGECICDVRIHTGTCVKFMDLETYN</sequence>
<dbReference type="Gene3D" id="3.40.50.1100">
    <property type="match status" value="2"/>
</dbReference>
<feature type="domain" description="Tryptophan synthase beta chain-like PALP" evidence="9">
    <location>
        <begin position="4"/>
        <end position="291"/>
    </location>
</feature>
<evidence type="ECO:0000256" key="6">
    <source>
        <dbReference type="ARBA" id="ARBA00022898"/>
    </source>
</evidence>
<accession>A0A7L7KNZ5</accession>
<evidence type="ECO:0000313" key="11">
    <source>
        <dbReference type="Proteomes" id="UP000514720"/>
    </source>
</evidence>
<protein>
    <recommendedName>
        <fullName evidence="3">cysteine synthase</fullName>
        <ecNumber evidence="3">2.5.1.47</ecNumber>
    </recommendedName>
</protein>
<evidence type="ECO:0000256" key="7">
    <source>
        <dbReference type="ARBA" id="ARBA00023192"/>
    </source>
</evidence>
<evidence type="ECO:0000256" key="4">
    <source>
        <dbReference type="ARBA" id="ARBA00022605"/>
    </source>
</evidence>
<keyword evidence="11" id="KW-1185">Reference proteome</keyword>
<keyword evidence="7" id="KW-0198">Cysteine biosynthesis</keyword>
<evidence type="ECO:0000256" key="1">
    <source>
        <dbReference type="ARBA" id="ARBA00001933"/>
    </source>
</evidence>
<evidence type="ECO:0000256" key="3">
    <source>
        <dbReference type="ARBA" id="ARBA00012681"/>
    </source>
</evidence>
<keyword evidence="5" id="KW-0808">Transferase</keyword>
<gene>
    <name evidence="10" type="ORF">G4Z02_01065</name>
</gene>
<dbReference type="InterPro" id="IPR001926">
    <property type="entry name" value="TrpB-like_PALP"/>
</dbReference>
<dbReference type="AlphaFoldDB" id="A0A7L7KNZ5"/>
<proteinExistence type="inferred from homology"/>
<dbReference type="EC" id="2.5.1.47" evidence="3"/>
<keyword evidence="6" id="KW-0663">Pyridoxal phosphate</keyword>
<keyword evidence="4" id="KW-0028">Amino-acid biosynthesis</keyword>
<evidence type="ECO:0000256" key="2">
    <source>
        <dbReference type="ARBA" id="ARBA00007103"/>
    </source>
</evidence>
<evidence type="ECO:0000259" key="9">
    <source>
        <dbReference type="Pfam" id="PF00291"/>
    </source>
</evidence>
<dbReference type="InterPro" id="IPR036052">
    <property type="entry name" value="TrpB-like_PALP_sf"/>
</dbReference>
<dbReference type="RefSeq" id="WP_258878000.1">
    <property type="nucleotide sequence ID" value="NZ_CP048914.1"/>
</dbReference>
<comment type="cofactor">
    <cofactor evidence="1">
        <name>pyridoxal 5'-phosphate</name>
        <dbReference type="ChEBI" id="CHEBI:597326"/>
    </cofactor>
</comment>
<reference evidence="10 11" key="1">
    <citation type="submission" date="2020-02" db="EMBL/GenBank/DDBJ databases">
        <authorList>
            <person name="Zheng R.K."/>
            <person name="Sun C.M."/>
        </authorList>
    </citation>
    <scope>NUCLEOTIDE SEQUENCE [LARGE SCALE GENOMIC DNA]</scope>
    <source>
        <strain evidence="11">zrk13</strain>
    </source>
</reference>
<comment type="catalytic activity">
    <reaction evidence="8">
        <text>O-acetyl-L-serine + hydrogen sulfide = L-cysteine + acetate</text>
        <dbReference type="Rhea" id="RHEA:14829"/>
        <dbReference type="ChEBI" id="CHEBI:29919"/>
        <dbReference type="ChEBI" id="CHEBI:30089"/>
        <dbReference type="ChEBI" id="CHEBI:35235"/>
        <dbReference type="ChEBI" id="CHEBI:58340"/>
        <dbReference type="EC" id="2.5.1.47"/>
    </reaction>
</comment>
<evidence type="ECO:0000256" key="5">
    <source>
        <dbReference type="ARBA" id="ARBA00022679"/>
    </source>
</evidence>
<evidence type="ECO:0000256" key="8">
    <source>
        <dbReference type="ARBA" id="ARBA00047931"/>
    </source>
</evidence>
<dbReference type="GO" id="GO:0004124">
    <property type="term" value="F:cysteine synthase activity"/>
    <property type="evidence" value="ECO:0007669"/>
    <property type="project" value="UniProtKB-EC"/>
</dbReference>
<dbReference type="CDD" id="cd01561">
    <property type="entry name" value="CBS_like"/>
    <property type="match status" value="1"/>
</dbReference>
<organism evidence="10 11">
    <name type="scientific">Candidatus Xianfuyuplasma coldseepsis</name>
    <dbReference type="NCBI Taxonomy" id="2782163"/>
    <lineage>
        <taxon>Bacteria</taxon>
        <taxon>Bacillati</taxon>
        <taxon>Mycoplasmatota</taxon>
        <taxon>Mollicutes</taxon>
        <taxon>Candidatus Izemoplasmatales</taxon>
        <taxon>Candidatus Izemoplasmataceae</taxon>
        <taxon>Candidatus Xianfuyuplasma</taxon>
    </lineage>
</organism>
<dbReference type="Proteomes" id="UP000514720">
    <property type="component" value="Chromosome"/>
</dbReference>
<dbReference type="KEGG" id="xcl:G4Z02_01065"/>
<dbReference type="FunFam" id="3.40.50.1100:FF:000006">
    <property type="entry name" value="Cysteine synthase"/>
    <property type="match status" value="1"/>
</dbReference>
<name>A0A7L7KNZ5_9MOLU</name>
<dbReference type="SUPFAM" id="SSF53686">
    <property type="entry name" value="Tryptophan synthase beta subunit-like PLP-dependent enzymes"/>
    <property type="match status" value="1"/>
</dbReference>
<dbReference type="PANTHER" id="PTHR10314">
    <property type="entry name" value="CYSTATHIONINE BETA-SYNTHASE"/>
    <property type="match status" value="1"/>
</dbReference>
<dbReference type="Pfam" id="PF00291">
    <property type="entry name" value="PALP"/>
    <property type="match status" value="1"/>
</dbReference>